<keyword evidence="2" id="KW-1185">Reference proteome</keyword>
<evidence type="ECO:0000313" key="1">
    <source>
        <dbReference type="EMBL" id="CAG5128479.1"/>
    </source>
</evidence>
<sequence length="105" mass="11897">MTTSHANNPFKGECGSFLLLPSSSIDRHSLLSSPSTHQTETFCCYLNPPTTDRHILLSSPSTHHRQTHYVVISLQPQYLDTFCCHLPPPTTDRHIMLLSYSNHHI</sequence>
<name>A0A8S3ZGQ5_9EUPU</name>
<reference evidence="1" key="1">
    <citation type="submission" date="2021-04" db="EMBL/GenBank/DDBJ databases">
        <authorList>
            <consortium name="Molecular Ecology Group"/>
        </authorList>
    </citation>
    <scope>NUCLEOTIDE SEQUENCE</scope>
</reference>
<organism evidence="1 2">
    <name type="scientific">Candidula unifasciata</name>
    <dbReference type="NCBI Taxonomy" id="100452"/>
    <lineage>
        <taxon>Eukaryota</taxon>
        <taxon>Metazoa</taxon>
        <taxon>Spiralia</taxon>
        <taxon>Lophotrochozoa</taxon>
        <taxon>Mollusca</taxon>
        <taxon>Gastropoda</taxon>
        <taxon>Heterobranchia</taxon>
        <taxon>Euthyneura</taxon>
        <taxon>Panpulmonata</taxon>
        <taxon>Eupulmonata</taxon>
        <taxon>Stylommatophora</taxon>
        <taxon>Helicina</taxon>
        <taxon>Helicoidea</taxon>
        <taxon>Geomitridae</taxon>
        <taxon>Candidula</taxon>
    </lineage>
</organism>
<dbReference type="EMBL" id="CAJHNH020003086">
    <property type="protein sequence ID" value="CAG5128479.1"/>
    <property type="molecule type" value="Genomic_DNA"/>
</dbReference>
<evidence type="ECO:0000313" key="2">
    <source>
        <dbReference type="Proteomes" id="UP000678393"/>
    </source>
</evidence>
<gene>
    <name evidence="1" type="ORF">CUNI_LOCUS14037</name>
</gene>
<comment type="caution">
    <text evidence="1">The sequence shown here is derived from an EMBL/GenBank/DDBJ whole genome shotgun (WGS) entry which is preliminary data.</text>
</comment>
<accession>A0A8S3ZGQ5</accession>
<protein>
    <submittedName>
        <fullName evidence="1">Uncharacterized protein</fullName>
    </submittedName>
</protein>
<dbReference type="AlphaFoldDB" id="A0A8S3ZGQ5"/>
<dbReference type="Proteomes" id="UP000678393">
    <property type="component" value="Unassembled WGS sequence"/>
</dbReference>
<proteinExistence type="predicted"/>